<organism evidence="1 2">
    <name type="scientific">Panagrolaimus sp. JU765</name>
    <dbReference type="NCBI Taxonomy" id="591449"/>
    <lineage>
        <taxon>Eukaryota</taxon>
        <taxon>Metazoa</taxon>
        <taxon>Ecdysozoa</taxon>
        <taxon>Nematoda</taxon>
        <taxon>Chromadorea</taxon>
        <taxon>Rhabditida</taxon>
        <taxon>Tylenchina</taxon>
        <taxon>Panagrolaimomorpha</taxon>
        <taxon>Panagrolaimoidea</taxon>
        <taxon>Panagrolaimidae</taxon>
        <taxon>Panagrolaimus</taxon>
    </lineage>
</organism>
<accession>A0AC34QBQ8</accession>
<protein>
    <submittedName>
        <fullName evidence="2">Uncharacterized protein</fullName>
    </submittedName>
</protein>
<sequence>MKQAVLFILLSSFLALTSAAVYFFDNDENEMPVPLPSTSNYGDSGPDKNVPNLVDQRTKKSGERSIAGHMLKQPLLKFDVLWRKFGGNKRFTRH</sequence>
<evidence type="ECO:0000313" key="2">
    <source>
        <dbReference type="WBParaSite" id="JU765_v2.g14924.t1"/>
    </source>
</evidence>
<reference evidence="2" key="1">
    <citation type="submission" date="2022-11" db="UniProtKB">
        <authorList>
            <consortium name="WormBaseParasite"/>
        </authorList>
    </citation>
    <scope>IDENTIFICATION</scope>
</reference>
<dbReference type="Proteomes" id="UP000887576">
    <property type="component" value="Unplaced"/>
</dbReference>
<evidence type="ECO:0000313" key="1">
    <source>
        <dbReference type="Proteomes" id="UP000887576"/>
    </source>
</evidence>
<proteinExistence type="predicted"/>
<name>A0AC34QBQ8_9BILA</name>
<dbReference type="WBParaSite" id="JU765_v2.g14924.t1">
    <property type="protein sequence ID" value="JU765_v2.g14924.t1"/>
    <property type="gene ID" value="JU765_v2.g14924"/>
</dbReference>